<feature type="transmembrane region" description="Helical" evidence="6">
    <location>
        <begin position="153"/>
        <end position="173"/>
    </location>
</feature>
<evidence type="ECO:0000256" key="5">
    <source>
        <dbReference type="ARBA" id="ARBA00023136"/>
    </source>
</evidence>
<dbReference type="InterPro" id="IPR050833">
    <property type="entry name" value="Poly_Biosynth_Transport"/>
</dbReference>
<keyword evidence="8" id="KW-1185">Reference proteome</keyword>
<evidence type="ECO:0000256" key="6">
    <source>
        <dbReference type="SAM" id="Phobius"/>
    </source>
</evidence>
<dbReference type="InterPro" id="IPR002797">
    <property type="entry name" value="Polysacc_synth"/>
</dbReference>
<feature type="transmembrane region" description="Helical" evidence="6">
    <location>
        <begin position="338"/>
        <end position="355"/>
    </location>
</feature>
<comment type="subcellular location">
    <subcellularLocation>
        <location evidence="1">Cell membrane</location>
        <topology evidence="1">Multi-pass membrane protein</topology>
    </subcellularLocation>
</comment>
<feature type="transmembrane region" description="Helical" evidence="6">
    <location>
        <begin position="179"/>
        <end position="199"/>
    </location>
</feature>
<feature type="transmembrane region" description="Helical" evidence="6">
    <location>
        <begin position="220"/>
        <end position="249"/>
    </location>
</feature>
<feature type="transmembrane region" description="Helical" evidence="6">
    <location>
        <begin position="261"/>
        <end position="284"/>
    </location>
</feature>
<feature type="transmembrane region" description="Helical" evidence="6">
    <location>
        <begin position="305"/>
        <end position="326"/>
    </location>
</feature>
<evidence type="ECO:0000256" key="2">
    <source>
        <dbReference type="ARBA" id="ARBA00022475"/>
    </source>
</evidence>
<feature type="transmembrane region" description="Helical" evidence="6">
    <location>
        <begin position="96"/>
        <end position="117"/>
    </location>
</feature>
<reference evidence="8" key="1">
    <citation type="submission" date="2021-01" db="EMBL/GenBank/DDBJ databases">
        <title>Genome public.</title>
        <authorList>
            <person name="Liu C."/>
            <person name="Sun Q."/>
        </authorList>
    </citation>
    <scope>NUCLEOTIDE SEQUENCE [LARGE SCALE GENOMIC DNA]</scope>
    <source>
        <strain evidence="8">YIM B02505</strain>
    </source>
</reference>
<dbReference type="Pfam" id="PF01943">
    <property type="entry name" value="Polysacc_synt"/>
    <property type="match status" value="1"/>
</dbReference>
<comment type="caution">
    <text evidence="7">The sequence shown here is derived from an EMBL/GenBank/DDBJ whole genome shotgun (WGS) entry which is preliminary data.</text>
</comment>
<feature type="transmembrane region" description="Helical" evidence="6">
    <location>
        <begin position="367"/>
        <end position="387"/>
    </location>
</feature>
<dbReference type="RefSeq" id="WP_207753076.1">
    <property type="nucleotide sequence ID" value="NZ_JAENHN010000055.1"/>
</dbReference>
<evidence type="ECO:0000313" key="7">
    <source>
        <dbReference type="EMBL" id="MBK1813067.1"/>
    </source>
</evidence>
<keyword evidence="4 6" id="KW-1133">Transmembrane helix</keyword>
<feature type="transmembrane region" description="Helical" evidence="6">
    <location>
        <begin position="123"/>
        <end position="141"/>
    </location>
</feature>
<dbReference type="PANTHER" id="PTHR30250">
    <property type="entry name" value="PST FAMILY PREDICTED COLANIC ACID TRANSPORTER"/>
    <property type="match status" value="1"/>
</dbReference>
<proteinExistence type="predicted"/>
<evidence type="ECO:0000313" key="8">
    <source>
        <dbReference type="Proteomes" id="UP000596739"/>
    </source>
</evidence>
<evidence type="ECO:0000256" key="3">
    <source>
        <dbReference type="ARBA" id="ARBA00022692"/>
    </source>
</evidence>
<dbReference type="PANTHER" id="PTHR30250:SF11">
    <property type="entry name" value="O-ANTIGEN TRANSPORTER-RELATED"/>
    <property type="match status" value="1"/>
</dbReference>
<sequence>MDKFKKVMKKLMDKGLFHIFGSTIINKLIAFFNNAVIVRLVTVEQFSSYSYANNILSIILLMNGLGVTSGVLQFCSASILDTTKASYEKYAFKVGLVFNFIISIIIISICKFIGLPVANSSELLLLMSGMPILSFILEFINVKFRTTLQNNRFSYITTINTILIFISTIVGGLLGDIKTIILCTYVATTIPIVIGLYWLKHAFTKIKMATILEKSMKSDFMRFSTTSLANNAISQVLYLFDIFLIGILISDSTSVGIYRTATLIPFTLNFIPLSVSTFIYPYFVMNSKNKNWMIKNTKLLILSMGIFNFIISLILFVFAPLIIKILFGTRYLAGVPSFRMLAIGYFIAGTFRIPVGNILTMLRKVKYLLFVTITTGIVNIILGYYIISNFGYQGAAVTVLVVYILSSVLTLPYLIYNLKHLNSLS</sequence>
<dbReference type="Proteomes" id="UP000596739">
    <property type="component" value="Unassembled WGS sequence"/>
</dbReference>
<accession>A0ABS1EUK5</accession>
<feature type="transmembrane region" description="Helical" evidence="6">
    <location>
        <begin position="393"/>
        <end position="416"/>
    </location>
</feature>
<evidence type="ECO:0000256" key="4">
    <source>
        <dbReference type="ARBA" id="ARBA00022989"/>
    </source>
</evidence>
<keyword evidence="2" id="KW-1003">Cell membrane</keyword>
<evidence type="ECO:0000256" key="1">
    <source>
        <dbReference type="ARBA" id="ARBA00004651"/>
    </source>
</evidence>
<dbReference type="EMBL" id="JAENHN010000055">
    <property type="protein sequence ID" value="MBK1813067.1"/>
    <property type="molecule type" value="Genomic_DNA"/>
</dbReference>
<protein>
    <submittedName>
        <fullName evidence="7">Oligosaccharide flippase family protein</fullName>
    </submittedName>
</protein>
<gene>
    <name evidence="7" type="ORF">JHL18_20815</name>
</gene>
<feature type="transmembrane region" description="Helical" evidence="6">
    <location>
        <begin position="15"/>
        <end position="35"/>
    </location>
</feature>
<name>A0ABS1EUK5_9CLOT</name>
<keyword evidence="5 6" id="KW-0472">Membrane</keyword>
<organism evidence="7 8">
    <name type="scientific">Clostridium yunnanense</name>
    <dbReference type="NCBI Taxonomy" id="2800325"/>
    <lineage>
        <taxon>Bacteria</taxon>
        <taxon>Bacillati</taxon>
        <taxon>Bacillota</taxon>
        <taxon>Clostridia</taxon>
        <taxon>Eubacteriales</taxon>
        <taxon>Clostridiaceae</taxon>
        <taxon>Clostridium</taxon>
    </lineage>
</organism>
<feature type="transmembrane region" description="Helical" evidence="6">
    <location>
        <begin position="55"/>
        <end position="75"/>
    </location>
</feature>
<keyword evidence="3 6" id="KW-0812">Transmembrane</keyword>